<dbReference type="PANTHER" id="PTHR30511:SF0">
    <property type="entry name" value="ALANINE RACEMASE, CATABOLIC-RELATED"/>
    <property type="match status" value="1"/>
</dbReference>
<organism evidence="8 9">
    <name type="scientific">Amycolatopsis sacchari</name>
    <dbReference type="NCBI Taxonomy" id="115433"/>
    <lineage>
        <taxon>Bacteria</taxon>
        <taxon>Bacillati</taxon>
        <taxon>Actinomycetota</taxon>
        <taxon>Actinomycetes</taxon>
        <taxon>Pseudonocardiales</taxon>
        <taxon>Pseudonocardiaceae</taxon>
        <taxon>Amycolatopsis</taxon>
    </lineage>
</organism>
<evidence type="ECO:0000256" key="4">
    <source>
        <dbReference type="HAMAP-Rule" id="MF_01201"/>
    </source>
</evidence>
<dbReference type="GO" id="GO:0030170">
    <property type="term" value="F:pyridoxal phosphate binding"/>
    <property type="evidence" value="ECO:0007669"/>
    <property type="project" value="UniProtKB-UniRule"/>
</dbReference>
<comment type="cofactor">
    <cofactor evidence="1 4 5">
        <name>pyridoxal 5'-phosphate</name>
        <dbReference type="ChEBI" id="CHEBI:597326"/>
    </cofactor>
</comment>
<evidence type="ECO:0000313" key="8">
    <source>
        <dbReference type="EMBL" id="SFI69534.1"/>
    </source>
</evidence>
<keyword evidence="3 4" id="KW-0413">Isomerase</keyword>
<evidence type="ECO:0000256" key="6">
    <source>
        <dbReference type="PIRSR" id="PIRSR600821-52"/>
    </source>
</evidence>
<dbReference type="OrthoDB" id="9813814at2"/>
<dbReference type="CDD" id="cd00430">
    <property type="entry name" value="PLPDE_III_AR"/>
    <property type="match status" value="1"/>
</dbReference>
<proteinExistence type="inferred from homology"/>
<dbReference type="HAMAP" id="MF_01201">
    <property type="entry name" value="Ala_racemase"/>
    <property type="match status" value="1"/>
</dbReference>
<feature type="active site" description="Proton acceptor; specific for L-alanine" evidence="4">
    <location>
        <position position="255"/>
    </location>
</feature>
<sequence>MTEATVDLGAIAHNTRVFAAATNAEVMAVVKADGFGHGALATARAALAAGATWLGVATCGEALQLRAAGVDAPLLSWLHAHDAGLREAIAAQVDLSVSSLEHLHAVLADGLVPTVHLKADTGLHRNGAVAEDWPALVRRAAELERQGRVRVRGVWSHLIHGEDSTAPGLSAQVARFRDALGVATGAGLRPSVRHLANSVAALGAPETHYDLVRPGIGLYGIEPDVNRTYGLRPAMTLRARLVLVKRVPAGSGVSYEHDYRTSCPSTLGLVPLGFADGVPRSAGPRAQVWCRGRRFPVAGRIAMDQFVVDFGESSPRPGDEVLVFGPGGQGEPTVTEWAEWAGTIPHEIFTGIGARVPRRHVGLPVPATSTEELRSG</sequence>
<keyword evidence="2 4" id="KW-0663">Pyridoxal phosphate</keyword>
<comment type="catalytic activity">
    <reaction evidence="4">
        <text>L-alanine = D-alanine</text>
        <dbReference type="Rhea" id="RHEA:20249"/>
        <dbReference type="ChEBI" id="CHEBI:57416"/>
        <dbReference type="ChEBI" id="CHEBI:57972"/>
        <dbReference type="EC" id="5.1.1.1"/>
    </reaction>
</comment>
<dbReference type="InterPro" id="IPR009006">
    <property type="entry name" value="Ala_racemase/Decarboxylase_C"/>
</dbReference>
<dbReference type="AlphaFoldDB" id="A0A1I3KAW8"/>
<reference evidence="8 9" key="1">
    <citation type="submission" date="2016-10" db="EMBL/GenBank/DDBJ databases">
        <authorList>
            <person name="de Groot N.N."/>
        </authorList>
    </citation>
    <scope>NUCLEOTIDE SEQUENCE [LARGE SCALE GENOMIC DNA]</scope>
    <source>
        <strain evidence="8 9">DSM 44468</strain>
    </source>
</reference>
<comment type="similarity">
    <text evidence="4">Belongs to the alanine racemase family.</text>
</comment>
<evidence type="ECO:0000256" key="5">
    <source>
        <dbReference type="PIRSR" id="PIRSR600821-50"/>
    </source>
</evidence>
<dbReference type="InterPro" id="IPR000821">
    <property type="entry name" value="Ala_racemase"/>
</dbReference>
<dbReference type="PRINTS" id="PR00992">
    <property type="entry name" value="ALARACEMASE"/>
</dbReference>
<dbReference type="Gene3D" id="3.20.20.10">
    <property type="entry name" value="Alanine racemase"/>
    <property type="match status" value="1"/>
</dbReference>
<dbReference type="GO" id="GO:0009252">
    <property type="term" value="P:peptidoglycan biosynthetic process"/>
    <property type="evidence" value="ECO:0007669"/>
    <property type="project" value="TreeGrafter"/>
</dbReference>
<feature type="domain" description="Alanine racemase C-terminal" evidence="7">
    <location>
        <begin position="234"/>
        <end position="361"/>
    </location>
</feature>
<dbReference type="Proteomes" id="UP000199025">
    <property type="component" value="Unassembled WGS sequence"/>
</dbReference>
<dbReference type="InterPro" id="IPR011079">
    <property type="entry name" value="Ala_racemase_C"/>
</dbReference>
<feature type="binding site" evidence="4 6">
    <location>
        <position position="125"/>
    </location>
    <ligand>
        <name>substrate</name>
    </ligand>
</feature>
<gene>
    <name evidence="8" type="ORF">SAMN05421835_101479</name>
</gene>
<evidence type="ECO:0000256" key="1">
    <source>
        <dbReference type="ARBA" id="ARBA00001933"/>
    </source>
</evidence>
<dbReference type="SMART" id="SM01005">
    <property type="entry name" value="Ala_racemase_C"/>
    <property type="match status" value="1"/>
</dbReference>
<dbReference type="InterPro" id="IPR001608">
    <property type="entry name" value="Ala_racemase_N"/>
</dbReference>
<dbReference type="EMBL" id="FORP01000001">
    <property type="protein sequence ID" value="SFI69534.1"/>
    <property type="molecule type" value="Genomic_DNA"/>
</dbReference>
<dbReference type="PANTHER" id="PTHR30511">
    <property type="entry name" value="ALANINE RACEMASE"/>
    <property type="match status" value="1"/>
</dbReference>
<evidence type="ECO:0000256" key="2">
    <source>
        <dbReference type="ARBA" id="ARBA00022898"/>
    </source>
</evidence>
<evidence type="ECO:0000256" key="3">
    <source>
        <dbReference type="ARBA" id="ARBA00023235"/>
    </source>
</evidence>
<accession>A0A1I3KAW8</accession>
<feature type="active site" description="Proton acceptor; specific for D-alanine" evidence="4">
    <location>
        <position position="31"/>
    </location>
</feature>
<dbReference type="Pfam" id="PF01168">
    <property type="entry name" value="Ala_racemase_N"/>
    <property type="match status" value="1"/>
</dbReference>
<name>A0A1I3KAW8_9PSEU</name>
<dbReference type="SUPFAM" id="SSF50621">
    <property type="entry name" value="Alanine racemase C-terminal domain-like"/>
    <property type="match status" value="1"/>
</dbReference>
<dbReference type="NCBIfam" id="TIGR00492">
    <property type="entry name" value="alr"/>
    <property type="match status" value="1"/>
</dbReference>
<dbReference type="Pfam" id="PF00842">
    <property type="entry name" value="Ala_racemase_C"/>
    <property type="match status" value="1"/>
</dbReference>
<protein>
    <recommendedName>
        <fullName evidence="4">Alanine racemase</fullName>
        <ecNumber evidence="4">5.1.1.1</ecNumber>
    </recommendedName>
</protein>
<dbReference type="STRING" id="115433.SAMN05421835_101479"/>
<dbReference type="UniPathway" id="UPA00042">
    <property type="reaction ID" value="UER00497"/>
</dbReference>
<evidence type="ECO:0000259" key="7">
    <source>
        <dbReference type="SMART" id="SM01005"/>
    </source>
</evidence>
<dbReference type="GO" id="GO:0008784">
    <property type="term" value="F:alanine racemase activity"/>
    <property type="evidence" value="ECO:0007669"/>
    <property type="project" value="UniProtKB-UniRule"/>
</dbReference>
<feature type="modified residue" description="N6-(pyridoxal phosphate)lysine" evidence="4 5">
    <location>
        <position position="31"/>
    </location>
</feature>
<dbReference type="Gene3D" id="2.40.37.10">
    <property type="entry name" value="Lyase, Ornithine Decarboxylase, Chain A, domain 1"/>
    <property type="match status" value="1"/>
</dbReference>
<feature type="binding site" evidence="4 6">
    <location>
        <position position="303"/>
    </location>
    <ligand>
        <name>substrate</name>
    </ligand>
</feature>
<dbReference type="SUPFAM" id="SSF51419">
    <property type="entry name" value="PLP-binding barrel"/>
    <property type="match status" value="1"/>
</dbReference>
<dbReference type="InterPro" id="IPR029066">
    <property type="entry name" value="PLP-binding_barrel"/>
</dbReference>
<evidence type="ECO:0000313" key="9">
    <source>
        <dbReference type="Proteomes" id="UP000199025"/>
    </source>
</evidence>
<dbReference type="EC" id="5.1.1.1" evidence="4"/>
<keyword evidence="9" id="KW-1185">Reference proteome</keyword>
<dbReference type="GO" id="GO:0005829">
    <property type="term" value="C:cytosol"/>
    <property type="evidence" value="ECO:0007669"/>
    <property type="project" value="TreeGrafter"/>
</dbReference>
<comment type="function">
    <text evidence="4">Catalyzes the interconversion of L-alanine and D-alanine. May also act on other amino acids.</text>
</comment>
<comment type="pathway">
    <text evidence="4">Amino-acid biosynthesis; D-alanine biosynthesis; D-alanine from L-alanine: step 1/1.</text>
</comment>
<dbReference type="GO" id="GO:0030632">
    <property type="term" value="P:D-alanine biosynthetic process"/>
    <property type="evidence" value="ECO:0007669"/>
    <property type="project" value="UniProtKB-UniRule"/>
</dbReference>